<dbReference type="Gene3D" id="3.40.50.150">
    <property type="entry name" value="Vaccinia Virus protein VP39"/>
    <property type="match status" value="1"/>
</dbReference>
<reference evidence="1 2" key="1">
    <citation type="journal article" date="2021" name="BMC Genomics">
        <title>Datura genome reveals duplications of psychoactive alkaloid biosynthetic genes and high mutation rate following tissue culture.</title>
        <authorList>
            <person name="Rajewski A."/>
            <person name="Carter-House D."/>
            <person name="Stajich J."/>
            <person name="Litt A."/>
        </authorList>
    </citation>
    <scope>NUCLEOTIDE SEQUENCE [LARGE SCALE GENOMIC DNA]</scope>
    <source>
        <strain evidence="1">AR-01</strain>
    </source>
</reference>
<gene>
    <name evidence="1" type="ORF">HAX54_048866</name>
</gene>
<dbReference type="Gene3D" id="3.50.50.60">
    <property type="entry name" value="FAD/NAD(P)-binding domain"/>
    <property type="match status" value="1"/>
</dbReference>
<organism evidence="1 2">
    <name type="scientific">Datura stramonium</name>
    <name type="common">Jimsonweed</name>
    <name type="synonym">Common thornapple</name>
    <dbReference type="NCBI Taxonomy" id="4076"/>
    <lineage>
        <taxon>Eukaryota</taxon>
        <taxon>Viridiplantae</taxon>
        <taxon>Streptophyta</taxon>
        <taxon>Embryophyta</taxon>
        <taxon>Tracheophyta</taxon>
        <taxon>Spermatophyta</taxon>
        <taxon>Magnoliopsida</taxon>
        <taxon>eudicotyledons</taxon>
        <taxon>Gunneridae</taxon>
        <taxon>Pentapetalae</taxon>
        <taxon>asterids</taxon>
        <taxon>lamiids</taxon>
        <taxon>Solanales</taxon>
        <taxon>Solanaceae</taxon>
        <taxon>Solanoideae</taxon>
        <taxon>Datureae</taxon>
        <taxon>Datura</taxon>
    </lineage>
</organism>
<name>A0ABS8WM56_DATST</name>
<dbReference type="EMBL" id="JACEIK010008144">
    <property type="protein sequence ID" value="MCE3051074.1"/>
    <property type="molecule type" value="Genomic_DNA"/>
</dbReference>
<dbReference type="SUPFAM" id="SSF51905">
    <property type="entry name" value="FAD/NAD(P)-binding domain"/>
    <property type="match status" value="1"/>
</dbReference>
<dbReference type="InterPro" id="IPR029063">
    <property type="entry name" value="SAM-dependent_MTases_sf"/>
</dbReference>
<dbReference type="SUPFAM" id="SSF53335">
    <property type="entry name" value="S-adenosyl-L-methionine-dependent methyltransferases"/>
    <property type="match status" value="1"/>
</dbReference>
<dbReference type="PANTHER" id="PTHR43675:SF31">
    <property type="entry name" value="CYCLOPROPANE-FATTY-ACYL-PHOSPHOLIPID SYNTHASE"/>
    <property type="match status" value="1"/>
</dbReference>
<dbReference type="PANTHER" id="PTHR43675">
    <property type="entry name" value="ARSENITE METHYLTRANSFERASE"/>
    <property type="match status" value="1"/>
</dbReference>
<dbReference type="Pfam" id="PF13450">
    <property type="entry name" value="NAD_binding_8"/>
    <property type="match status" value="1"/>
</dbReference>
<dbReference type="InterPro" id="IPR026669">
    <property type="entry name" value="Arsenite_MeTrfase-like"/>
</dbReference>
<proteinExistence type="predicted"/>
<dbReference type="InterPro" id="IPR036188">
    <property type="entry name" value="FAD/NAD-bd_sf"/>
</dbReference>
<comment type="caution">
    <text evidence="1">The sequence shown here is derived from an EMBL/GenBank/DDBJ whole genome shotgun (WGS) entry which is preliminary data.</text>
</comment>
<protein>
    <submittedName>
        <fullName evidence="1">Uncharacterized protein</fullName>
    </submittedName>
</protein>
<evidence type="ECO:0000313" key="1">
    <source>
        <dbReference type="EMBL" id="MCE3051074.1"/>
    </source>
</evidence>
<dbReference type="Proteomes" id="UP000823775">
    <property type="component" value="Unassembled WGS sequence"/>
</dbReference>
<keyword evidence="2" id="KW-1185">Reference proteome</keyword>
<accession>A0ABS8WM56</accession>
<sequence>MKVAVVGAGISGLVSAYELAKSGVQVVVYEKDGHLDCHAKTVTINGVDLGLGFLIFDRLFGLPQLLTIRRRSHTYVNKVKEELEKRGCQIRTGCEVNSVLTNEEGYGFHENGLKVVLLLAGVVAADGMLRRNSSILYNHKHMVATQADLGLADAFIHGDFSFVDKNEGLLKLIMIFIANKDLNESVKTSSKKRGWWTPVIFTAALSSAKYFIWHVLNQNTLTQARRNISRHYDLSKDEDLKDAQLRKISVLIRKFCCAAACQTGCKYTGIILSKQQSKHAQLRVEQAGLQDQITLILCDYHKPQIRTSMTFISIQIRALGFDDKFIRTWQYYFDYCAAADRKHAR</sequence>
<evidence type="ECO:0000313" key="2">
    <source>
        <dbReference type="Proteomes" id="UP000823775"/>
    </source>
</evidence>